<accession>A0A0L0EN91</accession>
<gene>
    <name evidence="2" type="ORF">AC626_20405</name>
</gene>
<reference evidence="3" key="1">
    <citation type="submission" date="2015-07" db="EMBL/GenBank/DDBJ databases">
        <title>Draft genome sequence of a Pseudoalteromonas rubra strain, OCN096, isolated from Kaneohe Bay, Oahu, Hawaii.</title>
        <authorList>
            <person name="Beurmann S."/>
            <person name="Ushijima B."/>
            <person name="Belcaid M."/>
            <person name="Callahan S.M."/>
            <person name="Aeby G.S."/>
        </authorList>
    </citation>
    <scope>NUCLEOTIDE SEQUENCE [LARGE SCALE GENOMIC DNA]</scope>
    <source>
        <strain evidence="3">OCN096</strain>
    </source>
</reference>
<sequence length="120" mass="12614">MNKLIKAGLLVASTFVGAQAMAASMDCEIGEAQYNREYGGYTCYTVEFGSQTASTTYKIVSDKAVSNVVWDGAAASCGVSSSTSCTVQTSANTVHAATAIILFQDGSWEKAWATSLFNNI</sequence>
<keyword evidence="1" id="KW-0732">Signal</keyword>
<name>A0A0L0EN91_9GAMM</name>
<dbReference type="OrthoDB" id="6293209at2"/>
<dbReference type="PATRIC" id="fig|43658.6.peg.1851"/>
<feature type="chain" id="PRO_5005537918" evidence="1">
    <location>
        <begin position="23"/>
        <end position="120"/>
    </location>
</feature>
<evidence type="ECO:0000313" key="3">
    <source>
        <dbReference type="Proteomes" id="UP000036850"/>
    </source>
</evidence>
<proteinExistence type="predicted"/>
<dbReference type="Proteomes" id="UP000036850">
    <property type="component" value="Unassembled WGS sequence"/>
</dbReference>
<comment type="caution">
    <text evidence="2">The sequence shown here is derived from an EMBL/GenBank/DDBJ whole genome shotgun (WGS) entry which is preliminary data.</text>
</comment>
<dbReference type="AlphaFoldDB" id="A0A0L0EN91"/>
<protein>
    <submittedName>
        <fullName evidence="2">Uncharacterized protein</fullName>
    </submittedName>
</protein>
<evidence type="ECO:0000256" key="1">
    <source>
        <dbReference type="SAM" id="SignalP"/>
    </source>
</evidence>
<feature type="signal peptide" evidence="1">
    <location>
        <begin position="1"/>
        <end position="22"/>
    </location>
</feature>
<dbReference type="EMBL" id="LFZX01000214">
    <property type="protein sequence ID" value="KNC65874.1"/>
    <property type="molecule type" value="Genomic_DNA"/>
</dbReference>
<organism evidence="2 3">
    <name type="scientific">Pseudoalteromonas rubra</name>
    <dbReference type="NCBI Taxonomy" id="43658"/>
    <lineage>
        <taxon>Bacteria</taxon>
        <taxon>Pseudomonadati</taxon>
        <taxon>Pseudomonadota</taxon>
        <taxon>Gammaproteobacteria</taxon>
        <taxon>Alteromonadales</taxon>
        <taxon>Pseudoalteromonadaceae</taxon>
        <taxon>Pseudoalteromonas</taxon>
    </lineage>
</organism>
<evidence type="ECO:0000313" key="2">
    <source>
        <dbReference type="EMBL" id="KNC65874.1"/>
    </source>
</evidence>